<feature type="compositionally biased region" description="Low complexity" evidence="1">
    <location>
        <begin position="142"/>
        <end position="162"/>
    </location>
</feature>
<keyword evidence="3" id="KW-1185">Reference proteome</keyword>
<sequence length="377" mass="38903">MSSSRGGTPPRSPPSPVERVIARSAPSIPSTRAERVPYVNPTPDGFGSATPRRASHGDPTMDVPGPGEYAGISAGTMSKRSGEGCGVKGFGNGFTSGARRISTQRPDEYFRTPGVGSYDVARSSVAPSTPRRAGGGYRKRAATSSFATATATAPPRTGYARASAREKPEPRTRPAPARERDRTAAFKDRASRFGGGRAAADAASTPGPDAYDTAVSAFTPRGVGGNDAAAAAAAAATTTTTRTRNLNRVVAAALGADADADAPTPGPGQYAPKPGAIDVADPSGGRANRDRCYYPGWGPLRPERASTSPTPPTPGPGHYAPTTASRRAAFRSPFASETDRIARSDVDDVVGPAYYSPAVVPKRTEFHVTNIEGAFVV</sequence>
<evidence type="ECO:0000313" key="3">
    <source>
        <dbReference type="Proteomes" id="UP000001876"/>
    </source>
</evidence>
<reference evidence="2 3" key="1">
    <citation type="journal article" date="2009" name="Science">
        <title>Green evolution and dynamic adaptations revealed by genomes of the marine picoeukaryotes Micromonas.</title>
        <authorList>
            <person name="Worden A.Z."/>
            <person name="Lee J.H."/>
            <person name="Mock T."/>
            <person name="Rouze P."/>
            <person name="Simmons M.P."/>
            <person name="Aerts A.L."/>
            <person name="Allen A.E."/>
            <person name="Cuvelier M.L."/>
            <person name="Derelle E."/>
            <person name="Everett M.V."/>
            <person name="Foulon E."/>
            <person name="Grimwood J."/>
            <person name="Gundlach H."/>
            <person name="Henrissat B."/>
            <person name="Napoli C."/>
            <person name="McDonald S.M."/>
            <person name="Parker M.S."/>
            <person name="Rombauts S."/>
            <person name="Salamov A."/>
            <person name="Von Dassow P."/>
            <person name="Badger J.H."/>
            <person name="Coutinho P.M."/>
            <person name="Demir E."/>
            <person name="Dubchak I."/>
            <person name="Gentemann C."/>
            <person name="Eikrem W."/>
            <person name="Gready J.E."/>
            <person name="John U."/>
            <person name="Lanier W."/>
            <person name="Lindquist E.A."/>
            <person name="Lucas S."/>
            <person name="Mayer K.F."/>
            <person name="Moreau H."/>
            <person name="Not F."/>
            <person name="Otillar R."/>
            <person name="Panaud O."/>
            <person name="Pangilinan J."/>
            <person name="Paulsen I."/>
            <person name="Piegu B."/>
            <person name="Poliakov A."/>
            <person name="Robbens S."/>
            <person name="Schmutz J."/>
            <person name="Toulza E."/>
            <person name="Wyss T."/>
            <person name="Zelensky A."/>
            <person name="Zhou K."/>
            <person name="Armbrust E.V."/>
            <person name="Bhattacharya D."/>
            <person name="Goodenough U.W."/>
            <person name="Van de Peer Y."/>
            <person name="Grigoriev I.V."/>
        </authorList>
    </citation>
    <scope>NUCLEOTIDE SEQUENCE [LARGE SCALE GENOMIC DNA]</scope>
    <source>
        <strain evidence="2 3">CCMP1545</strain>
    </source>
</reference>
<name>C1N6W8_MICPC</name>
<dbReference type="KEGG" id="mpp:MICPUCDRAFT_53468"/>
<dbReference type="RefSeq" id="XP_003063803.1">
    <property type="nucleotide sequence ID" value="XM_003063757.1"/>
</dbReference>
<feature type="compositionally biased region" description="Basic and acidic residues" evidence="1">
    <location>
        <begin position="163"/>
        <end position="191"/>
    </location>
</feature>
<dbReference type="GeneID" id="9689068"/>
<feature type="compositionally biased region" description="Gly residues" evidence="1">
    <location>
        <begin position="83"/>
        <end position="94"/>
    </location>
</feature>
<accession>C1N6W8</accession>
<feature type="compositionally biased region" description="Low complexity" evidence="1">
    <location>
        <begin position="198"/>
        <end position="210"/>
    </location>
</feature>
<dbReference type="Proteomes" id="UP000001876">
    <property type="component" value="Unassembled WGS sequence"/>
</dbReference>
<proteinExistence type="predicted"/>
<dbReference type="InterPro" id="IPR010736">
    <property type="entry name" value="SHIPPO-rpt"/>
</dbReference>
<dbReference type="Pfam" id="PF07004">
    <property type="entry name" value="SHIPPO-rpt"/>
    <property type="match status" value="2"/>
</dbReference>
<organism evidence="3">
    <name type="scientific">Micromonas pusilla (strain CCMP1545)</name>
    <name type="common">Picoplanktonic green alga</name>
    <dbReference type="NCBI Taxonomy" id="564608"/>
    <lineage>
        <taxon>Eukaryota</taxon>
        <taxon>Viridiplantae</taxon>
        <taxon>Chlorophyta</taxon>
        <taxon>Mamiellophyceae</taxon>
        <taxon>Mamiellales</taxon>
        <taxon>Mamiellaceae</taxon>
        <taxon>Micromonas</taxon>
    </lineage>
</organism>
<evidence type="ECO:0000256" key="1">
    <source>
        <dbReference type="SAM" id="MobiDB-lite"/>
    </source>
</evidence>
<dbReference type="AlphaFoldDB" id="C1N6W8"/>
<feature type="region of interest" description="Disordered" evidence="1">
    <location>
        <begin position="257"/>
        <end position="338"/>
    </location>
</feature>
<evidence type="ECO:0000313" key="2">
    <source>
        <dbReference type="EMBL" id="EEH52176.1"/>
    </source>
</evidence>
<dbReference type="EMBL" id="GG663749">
    <property type="protein sequence ID" value="EEH52176.1"/>
    <property type="molecule type" value="Genomic_DNA"/>
</dbReference>
<feature type="region of interest" description="Disordered" evidence="1">
    <location>
        <begin position="1"/>
        <end position="213"/>
    </location>
</feature>
<gene>
    <name evidence="2" type="ORF">MICPUCDRAFT_53468</name>
</gene>
<feature type="compositionally biased region" description="Low complexity" evidence="1">
    <location>
        <begin position="316"/>
        <end position="336"/>
    </location>
</feature>
<protein>
    <submittedName>
        <fullName evidence="2">Predicted protein</fullName>
    </submittedName>
</protein>